<name>A0AAV7W9G9_PLEWA</name>
<accession>A0AAV7W9G9</accession>
<evidence type="ECO:0000313" key="2">
    <source>
        <dbReference type="EMBL" id="KAJ1209616.1"/>
    </source>
</evidence>
<proteinExistence type="predicted"/>
<keyword evidence="1" id="KW-0472">Membrane</keyword>
<feature type="transmembrane region" description="Helical" evidence="1">
    <location>
        <begin position="55"/>
        <end position="78"/>
    </location>
</feature>
<dbReference type="AlphaFoldDB" id="A0AAV7W9G9"/>
<dbReference type="EMBL" id="JANPWB010000002">
    <property type="protein sequence ID" value="KAJ1209616.1"/>
    <property type="molecule type" value="Genomic_DNA"/>
</dbReference>
<evidence type="ECO:0000256" key="1">
    <source>
        <dbReference type="SAM" id="Phobius"/>
    </source>
</evidence>
<reference evidence="2" key="1">
    <citation type="journal article" date="2022" name="bioRxiv">
        <title>Sequencing and chromosome-scale assembly of the giantPleurodeles waltlgenome.</title>
        <authorList>
            <person name="Brown T."/>
            <person name="Elewa A."/>
            <person name="Iarovenko S."/>
            <person name="Subramanian E."/>
            <person name="Araus A.J."/>
            <person name="Petzold A."/>
            <person name="Susuki M."/>
            <person name="Suzuki K.-i.T."/>
            <person name="Hayashi T."/>
            <person name="Toyoda A."/>
            <person name="Oliveira C."/>
            <person name="Osipova E."/>
            <person name="Leigh N.D."/>
            <person name="Simon A."/>
            <person name="Yun M.H."/>
        </authorList>
    </citation>
    <scope>NUCLEOTIDE SEQUENCE</scope>
    <source>
        <strain evidence="2">20211129_DDA</strain>
        <tissue evidence="2">Liver</tissue>
    </source>
</reference>
<gene>
    <name evidence="2" type="ORF">NDU88_004990</name>
</gene>
<dbReference type="Proteomes" id="UP001066276">
    <property type="component" value="Chromosome 1_2"/>
</dbReference>
<dbReference type="Gene3D" id="1.10.287.3160">
    <property type="match status" value="1"/>
</dbReference>
<keyword evidence="1" id="KW-1133">Transmembrane helix</keyword>
<sequence>MSCLICRNSALSITAAGVVCVPLVDGSAGASAMLGGGGAGDAVCGPGADDVEGPATAVVILIATVVGVVVLVVVAAVAKDGPAWANVLQTPVALSADNPVPYCRTQTPHPVCGGCRVDIDGVSSRIGVPIYIRGAVAISASADADTLPWPASSITCVPTDFEGGAIGVLSVPCPSDVRIHASSVPGRDSVLMESMSTLRLESRLRSGREALRLLEEEEYRQLEEGELMEPLEKFQGLGSASGLDTSPEWDISSPGEFTEEAASFHSVVRKAADYLDLPLSAAEVKTNLLTKVLHPSTSSADPLLPFNKALLEPIMDLWRKPVSAPAVNRAVARRHRGAPEDPGFLSPHPTPESLVVQASCSTKSAPSSFPVAPSDRKSKRMEQSSKKIFSSCSMALKAVNATCVLGRYVHALMDSAKAMVGDLPQEAQKPFGTLFSDAQAAAQQIIQSSLDTTDSIARAMRTSVATRRHAWLRSSGFSSDVQTTILDLLFDGEWLFREKADSALERFKESERLQSP</sequence>
<comment type="caution">
    <text evidence="2">The sequence shown here is derived from an EMBL/GenBank/DDBJ whole genome shotgun (WGS) entry which is preliminary data.</text>
</comment>
<protein>
    <submittedName>
        <fullName evidence="2">Uncharacterized protein</fullName>
    </submittedName>
</protein>
<keyword evidence="3" id="KW-1185">Reference proteome</keyword>
<keyword evidence="1" id="KW-0812">Transmembrane</keyword>
<organism evidence="2 3">
    <name type="scientific">Pleurodeles waltl</name>
    <name type="common">Iberian ribbed newt</name>
    <dbReference type="NCBI Taxonomy" id="8319"/>
    <lineage>
        <taxon>Eukaryota</taxon>
        <taxon>Metazoa</taxon>
        <taxon>Chordata</taxon>
        <taxon>Craniata</taxon>
        <taxon>Vertebrata</taxon>
        <taxon>Euteleostomi</taxon>
        <taxon>Amphibia</taxon>
        <taxon>Batrachia</taxon>
        <taxon>Caudata</taxon>
        <taxon>Salamandroidea</taxon>
        <taxon>Salamandridae</taxon>
        <taxon>Pleurodelinae</taxon>
        <taxon>Pleurodeles</taxon>
    </lineage>
</organism>
<evidence type="ECO:0000313" key="3">
    <source>
        <dbReference type="Proteomes" id="UP001066276"/>
    </source>
</evidence>